<keyword evidence="4" id="KW-0159">Chromosome partition</keyword>
<dbReference type="Pfam" id="PF03568">
    <property type="entry name" value="Separin_C"/>
    <property type="match status" value="2"/>
</dbReference>
<dbReference type="Proteomes" id="UP000740883">
    <property type="component" value="Unassembled WGS sequence"/>
</dbReference>
<protein>
    <recommendedName>
        <fullName evidence="2">separase</fullName>
        <ecNumber evidence="2">3.4.22.49</ecNumber>
    </recommendedName>
</protein>
<dbReference type="InterPro" id="IPR030397">
    <property type="entry name" value="SEPARIN_core_dom"/>
</dbReference>
<dbReference type="EC" id="3.4.22.49" evidence="2"/>
<dbReference type="PROSITE" id="PS51700">
    <property type="entry name" value="SEPARIN"/>
    <property type="match status" value="1"/>
</dbReference>
<dbReference type="PANTHER" id="PTHR12792:SF0">
    <property type="entry name" value="SEPARIN"/>
    <property type="match status" value="1"/>
</dbReference>
<dbReference type="GO" id="GO:0072686">
    <property type="term" value="C:mitotic spindle"/>
    <property type="evidence" value="ECO:0007669"/>
    <property type="project" value="TreeGrafter"/>
</dbReference>
<dbReference type="InterPro" id="IPR005314">
    <property type="entry name" value="Peptidase_C50"/>
</dbReference>
<dbReference type="GO" id="GO:0004197">
    <property type="term" value="F:cysteine-type endopeptidase activity"/>
    <property type="evidence" value="ECO:0007669"/>
    <property type="project" value="InterPro"/>
</dbReference>
<evidence type="ECO:0000256" key="2">
    <source>
        <dbReference type="ARBA" id="ARBA00012489"/>
    </source>
</evidence>
<organism evidence="6 7">
    <name type="scientific">Nosema granulosis</name>
    <dbReference type="NCBI Taxonomy" id="83296"/>
    <lineage>
        <taxon>Eukaryota</taxon>
        <taxon>Fungi</taxon>
        <taxon>Fungi incertae sedis</taxon>
        <taxon>Microsporidia</taxon>
        <taxon>Nosematidae</taxon>
        <taxon>Nosema</taxon>
    </lineage>
</organism>
<dbReference type="OrthoDB" id="10255632at2759"/>
<dbReference type="EMBL" id="SBJO01000026">
    <property type="protein sequence ID" value="KAF9764356.1"/>
    <property type="molecule type" value="Genomic_DNA"/>
</dbReference>
<dbReference type="GO" id="GO:0051307">
    <property type="term" value="P:meiotic chromosome separation"/>
    <property type="evidence" value="ECO:0007669"/>
    <property type="project" value="TreeGrafter"/>
</dbReference>
<gene>
    <name evidence="6" type="primary">cut1</name>
    <name evidence="6" type="ORF">NGRA_0637</name>
</gene>
<reference evidence="6 7" key="1">
    <citation type="journal article" date="2020" name="Genome Biol. Evol.">
        <title>Comparative genomics of strictly vertically transmitted, feminizing microsporidia endosymbionts of amphipod crustaceans.</title>
        <authorList>
            <person name="Cormier A."/>
            <person name="Chebbi M.A."/>
            <person name="Giraud I."/>
            <person name="Wattier R."/>
            <person name="Teixeira M."/>
            <person name="Gilbert C."/>
            <person name="Rigaud T."/>
            <person name="Cordaux R."/>
        </authorList>
    </citation>
    <scope>NUCLEOTIDE SEQUENCE [LARGE SCALE GENOMIC DNA]</scope>
    <source>
        <strain evidence="6 7">Ou3-Ou53</strain>
    </source>
</reference>
<evidence type="ECO:0000256" key="4">
    <source>
        <dbReference type="ARBA" id="ARBA00022829"/>
    </source>
</evidence>
<dbReference type="GO" id="GO:0005634">
    <property type="term" value="C:nucleus"/>
    <property type="evidence" value="ECO:0007669"/>
    <property type="project" value="InterPro"/>
</dbReference>
<evidence type="ECO:0000259" key="5">
    <source>
        <dbReference type="PROSITE" id="PS51700"/>
    </source>
</evidence>
<proteinExistence type="predicted"/>
<keyword evidence="7" id="KW-1185">Reference proteome</keyword>
<dbReference type="AlphaFoldDB" id="A0A9P6H0J7"/>
<accession>A0A9P6H0J7</accession>
<dbReference type="GO" id="GO:0005737">
    <property type="term" value="C:cytoplasm"/>
    <property type="evidence" value="ECO:0007669"/>
    <property type="project" value="TreeGrafter"/>
</dbReference>
<evidence type="ECO:0000313" key="7">
    <source>
        <dbReference type="Proteomes" id="UP000740883"/>
    </source>
</evidence>
<feature type="domain" description="Peptidase C50" evidence="5">
    <location>
        <begin position="508"/>
        <end position="601"/>
    </location>
</feature>
<dbReference type="GO" id="GO:0006508">
    <property type="term" value="P:proteolysis"/>
    <property type="evidence" value="ECO:0007669"/>
    <property type="project" value="InterPro"/>
</dbReference>
<evidence type="ECO:0000313" key="6">
    <source>
        <dbReference type="EMBL" id="KAF9764356.1"/>
    </source>
</evidence>
<comment type="catalytic activity">
    <reaction evidence="1">
        <text>All bonds known to be hydrolyzed by this endopeptidase have arginine in P1 and an acidic residue in P4. P6 is often occupied by an acidic residue or by a hydroxy-amino-acid residue, the phosphorylation of which enhances cleavage.</text>
        <dbReference type="EC" id="3.4.22.49"/>
    </reaction>
</comment>
<evidence type="ECO:0000256" key="1">
    <source>
        <dbReference type="ARBA" id="ARBA00000451"/>
    </source>
</evidence>
<keyword evidence="3" id="KW-0378">Hydrolase</keyword>
<evidence type="ECO:0000256" key="3">
    <source>
        <dbReference type="ARBA" id="ARBA00022801"/>
    </source>
</evidence>
<name>A0A9P6H0J7_9MICR</name>
<comment type="caution">
    <text evidence="6">The sequence shown here is derived from an EMBL/GenBank/DDBJ whole genome shotgun (WGS) entry which is preliminary data.</text>
</comment>
<sequence>MFETKKDKDSVLNILSSKNNSERRLTYLKCIDYVNELLRKGYVDDYFFLVNLVKLMFKIKLKEIKKYLLEKALINICYKKFDIGLFKVIEKQVLKIKRDFEKNNSESELNEFANLFCPFGILKLKHTGVFHKNLEYFQKFCEKKFQLKIEQLTKKVCKNDVVDFCSIYEEFKDEFKGDLKTVESDLEEYDTQKYFNLRVFCSSQYNFQEMGLLDLRTTKIFQNNLERDMQKALICFLERRFTEAKCYLKGVKQHDLFIKYSEIRFHVYNLLIQCHLECAEYFDCLYYIALCVDLSTSLELDLVYFYFLNLIFAIERIGGIKGPTSCLKNVYKEPFFKDITSLDEQGINTILRDCKLKTQLVLSDVREDIRELRNIETKKPVTLKGLFTKQKMASEAYKVISIYTIDGFIYINLFDKIVETKIDFTEISNRLSSILTASKDVLKRHIETINDKAEWWLDRIELDNRLRRLLKEINPEIEILNEHVILVLDEKSTNFPWEHTAFLKDKHVYRIPSLEFLENREIITTVESISWIVDPENNLEGTRKRITNFLSQKNFNKDEENFKVLLYFGHGGGSKYLKNIKNKILFLFGCCSSRILNITNFKRNGKAIDHLIRGNTLIGCLWEVTDKDLDLISMKIIDSLFSGRCIACIVKEAIGVSKLKYLNGCSLVVYGVPTVLKSYRNN</sequence>
<dbReference type="PANTHER" id="PTHR12792">
    <property type="entry name" value="EXTRA SPINDLE POLES 1-RELATED"/>
    <property type="match status" value="1"/>
</dbReference>